<keyword evidence="9" id="KW-0325">Glycoprotein</keyword>
<reference evidence="11 12" key="1">
    <citation type="submission" date="2024-02" db="EMBL/GenBank/DDBJ databases">
        <title>Chromosome-scale genome assembly of the rough periwinkle Littorina saxatilis.</title>
        <authorList>
            <person name="De Jode A."/>
            <person name="Faria R."/>
            <person name="Formenti G."/>
            <person name="Sims Y."/>
            <person name="Smith T.P."/>
            <person name="Tracey A."/>
            <person name="Wood J.M.D."/>
            <person name="Zagrodzka Z.B."/>
            <person name="Johannesson K."/>
            <person name="Butlin R.K."/>
            <person name="Leder E.H."/>
        </authorList>
    </citation>
    <scope>NUCLEOTIDE SEQUENCE [LARGE SCALE GENOMIC DNA]</scope>
    <source>
        <strain evidence="11">Snail1</strain>
        <tissue evidence="11">Muscle</tissue>
    </source>
</reference>
<comment type="caution">
    <text evidence="11">The sequence shown here is derived from an EMBL/GenBank/DDBJ whole genome shotgun (WGS) entry which is preliminary data.</text>
</comment>
<dbReference type="Proteomes" id="UP001374579">
    <property type="component" value="Unassembled WGS sequence"/>
</dbReference>
<evidence type="ECO:0000256" key="5">
    <source>
        <dbReference type="ARBA" id="ARBA00022692"/>
    </source>
</evidence>
<comment type="subcellular location">
    <subcellularLocation>
        <location evidence="1">Membrane</location>
        <topology evidence="1">Single-pass type II membrane protein</topology>
    </subcellularLocation>
</comment>
<evidence type="ECO:0000256" key="2">
    <source>
        <dbReference type="ARBA" id="ARBA00004922"/>
    </source>
</evidence>
<keyword evidence="4" id="KW-0808">Transferase</keyword>
<evidence type="ECO:0000256" key="6">
    <source>
        <dbReference type="ARBA" id="ARBA00022968"/>
    </source>
</evidence>
<evidence type="ECO:0000256" key="1">
    <source>
        <dbReference type="ARBA" id="ARBA00004606"/>
    </source>
</evidence>
<proteinExistence type="inferred from homology"/>
<evidence type="ECO:0000256" key="10">
    <source>
        <dbReference type="ARBA" id="ARBA00038150"/>
    </source>
</evidence>
<keyword evidence="8" id="KW-0472">Membrane</keyword>
<gene>
    <name evidence="11" type="ORF">V1264_022690</name>
</gene>
<evidence type="ECO:0000256" key="4">
    <source>
        <dbReference type="ARBA" id="ARBA00022679"/>
    </source>
</evidence>
<dbReference type="AlphaFoldDB" id="A0AAN9AKY3"/>
<keyword evidence="3" id="KW-0328">Glycosyltransferase</keyword>
<protein>
    <submittedName>
        <fullName evidence="11">Uncharacterized protein</fullName>
    </submittedName>
</protein>
<dbReference type="PANTHER" id="PTHR19297:SF191">
    <property type="entry name" value="PROTEIN XYLOSYLTRANSFERASE"/>
    <property type="match status" value="1"/>
</dbReference>
<keyword evidence="7" id="KW-1133">Transmembrane helix</keyword>
<keyword evidence="6" id="KW-0735">Signal-anchor</keyword>
<dbReference type="GO" id="GO:0008375">
    <property type="term" value="F:acetylglucosaminyltransferase activity"/>
    <property type="evidence" value="ECO:0007669"/>
    <property type="project" value="TreeGrafter"/>
</dbReference>
<evidence type="ECO:0000256" key="9">
    <source>
        <dbReference type="ARBA" id="ARBA00023180"/>
    </source>
</evidence>
<dbReference type="GO" id="GO:0016020">
    <property type="term" value="C:membrane"/>
    <property type="evidence" value="ECO:0007669"/>
    <property type="project" value="UniProtKB-SubCell"/>
</dbReference>
<organism evidence="11 12">
    <name type="scientific">Littorina saxatilis</name>
    <dbReference type="NCBI Taxonomy" id="31220"/>
    <lineage>
        <taxon>Eukaryota</taxon>
        <taxon>Metazoa</taxon>
        <taxon>Spiralia</taxon>
        <taxon>Lophotrochozoa</taxon>
        <taxon>Mollusca</taxon>
        <taxon>Gastropoda</taxon>
        <taxon>Caenogastropoda</taxon>
        <taxon>Littorinimorpha</taxon>
        <taxon>Littorinoidea</taxon>
        <taxon>Littorinidae</taxon>
        <taxon>Littorina</taxon>
    </lineage>
</organism>
<evidence type="ECO:0000256" key="7">
    <source>
        <dbReference type="ARBA" id="ARBA00022989"/>
    </source>
</evidence>
<comment type="pathway">
    <text evidence="2">Protein modification; protein glycosylation.</text>
</comment>
<keyword evidence="5" id="KW-0812">Transmembrane</keyword>
<keyword evidence="12" id="KW-1185">Reference proteome</keyword>
<evidence type="ECO:0000256" key="8">
    <source>
        <dbReference type="ARBA" id="ARBA00023136"/>
    </source>
</evidence>
<dbReference type="PANTHER" id="PTHR19297">
    <property type="entry name" value="GLYCOSYLTRANSFERASE 14 FAMILY MEMBER"/>
    <property type="match status" value="1"/>
</dbReference>
<comment type="similarity">
    <text evidence="10">Belongs to the glycosyltransferase 14 family.</text>
</comment>
<evidence type="ECO:0000313" key="12">
    <source>
        <dbReference type="Proteomes" id="UP001374579"/>
    </source>
</evidence>
<sequence>MLRRWVRQVLCWRGSRLLRQRLFLAGLFLFTLLVIVARLEAEADLWALESNTLVLQAGFPAVAVNSSLSAKHLGLRLTPPRDVITTPLIQPRPKMAAYVAAQKQKWLKTYYAPALRQGERTPSCQKLILGEEEEQQRGLAFIETHERLEKPPSAYIEDTRNCSRFIRDRGYVMTATAEEREFPIAYSIMMYTGVEQTERMLRAIYRPHNYHCIHVDRKSPEEIMAAMRTIAGCLPNVFVASKLNAVYWATWSSLEALIFCMQDLMAVSGAWKYYINLTGQEFPLKTNLQLVRILKALNGSNIVDASTDP</sequence>
<evidence type="ECO:0000313" key="11">
    <source>
        <dbReference type="EMBL" id="KAK7088822.1"/>
    </source>
</evidence>
<accession>A0AAN9AKY3</accession>
<dbReference type="InterPro" id="IPR003406">
    <property type="entry name" value="Glyco_trans_14"/>
</dbReference>
<dbReference type="Pfam" id="PF02485">
    <property type="entry name" value="Branch"/>
    <property type="match status" value="1"/>
</dbReference>
<name>A0AAN9AKY3_9CAEN</name>
<dbReference type="EMBL" id="JBAMIC010004070">
    <property type="protein sequence ID" value="KAK7088822.1"/>
    <property type="molecule type" value="Genomic_DNA"/>
</dbReference>
<evidence type="ECO:0000256" key="3">
    <source>
        <dbReference type="ARBA" id="ARBA00022676"/>
    </source>
</evidence>